<evidence type="ECO:0000256" key="1">
    <source>
        <dbReference type="SAM" id="Phobius"/>
    </source>
</evidence>
<dbReference type="KEGG" id="pac:PPA0680"/>
<dbReference type="Pfam" id="PF07274">
    <property type="entry name" value="DUF1440"/>
    <property type="match status" value="1"/>
</dbReference>
<dbReference type="HOGENOM" id="CLU_095313_0_1_11"/>
<dbReference type="AlphaFoldDB" id="Q6A9Y0"/>
<dbReference type="InterPro" id="IPR009898">
    <property type="entry name" value="DUF1440"/>
</dbReference>
<dbReference type="Proteomes" id="UP000000603">
    <property type="component" value="Chromosome"/>
</dbReference>
<reference evidence="2 3" key="1">
    <citation type="journal article" date="2004" name="Science">
        <title>The complete genome sequence of Propionibacterium acnes, a commensal of human skin.</title>
        <authorList>
            <person name="Bruggemann H."/>
            <person name="Henne A."/>
            <person name="Hoster F."/>
            <person name="Liesegang H."/>
            <person name="Wiezer A."/>
            <person name="Strittmatter A."/>
            <person name="Hujer S."/>
            <person name="Durre P."/>
            <person name="Gottschalk G."/>
        </authorList>
    </citation>
    <scope>NUCLEOTIDE SEQUENCE [LARGE SCALE GENOMIC DNA]</scope>
    <source>
        <strain evidence="3">DSM 16379 / KPA171202</strain>
    </source>
</reference>
<accession>Q6A9Y0</accession>
<sequence length="255" mass="28048">MLRRVTRSSWETHSSPGIRPGSLRVAAVRSARSSSSTLPAEGSVTPLLPGSGLPAAINCSSGWTFLSRMPMSVPSTTDRARRHPEVAALVGVVAGIFSAIVKFGWEVPFPPRTPERNATNPPQQLLEQLGFSDHFAHTLVYFNGNGLPVMSFIIHFGFAIFFGVAYCVGAERFPKITLWQGVAFGVVVYVVFHVIVMPGLGTVPAPWHQPWQEHLSELLGHIVWMWSIEVVRRDLRSRITGEPDPWVEPSMTAGR</sequence>
<evidence type="ECO:0000313" key="3">
    <source>
        <dbReference type="Proteomes" id="UP000000603"/>
    </source>
</evidence>
<feature type="transmembrane region" description="Helical" evidence="1">
    <location>
        <begin position="149"/>
        <end position="169"/>
    </location>
</feature>
<keyword evidence="1" id="KW-0472">Membrane</keyword>
<feature type="transmembrane region" description="Helical" evidence="1">
    <location>
        <begin position="176"/>
        <end position="195"/>
    </location>
</feature>
<dbReference type="eggNOG" id="COG3477">
    <property type="taxonomic scope" value="Bacteria"/>
</dbReference>
<keyword evidence="1" id="KW-1133">Transmembrane helix</keyword>
<feature type="transmembrane region" description="Helical" evidence="1">
    <location>
        <begin position="86"/>
        <end position="105"/>
    </location>
</feature>
<dbReference type="EnsemblBacteria" id="AAT82436">
    <property type="protein sequence ID" value="AAT82436"/>
    <property type="gene ID" value="PPA0680"/>
</dbReference>
<organism evidence="2 3">
    <name type="scientific">Cutibacterium acnes (strain DSM 16379 / KPA171202)</name>
    <name type="common">Propionibacterium acnes</name>
    <dbReference type="NCBI Taxonomy" id="267747"/>
    <lineage>
        <taxon>Bacteria</taxon>
        <taxon>Bacillati</taxon>
        <taxon>Actinomycetota</taxon>
        <taxon>Actinomycetes</taxon>
        <taxon>Propionibacteriales</taxon>
        <taxon>Propionibacteriaceae</taxon>
        <taxon>Cutibacterium</taxon>
    </lineage>
</organism>
<dbReference type="EMBL" id="AE017283">
    <property type="protein sequence ID" value="AAT82436.1"/>
    <property type="molecule type" value="Genomic_DNA"/>
</dbReference>
<name>Q6A9Y0_CUTAK</name>
<keyword evidence="1" id="KW-0812">Transmembrane</keyword>
<protein>
    <submittedName>
        <fullName evidence="2">Conserved protein</fullName>
    </submittedName>
</protein>
<proteinExistence type="predicted"/>
<evidence type="ECO:0000313" key="2">
    <source>
        <dbReference type="EMBL" id="AAT82436.1"/>
    </source>
</evidence>
<gene>
    <name evidence="2" type="ordered locus">PPA0680</name>
</gene>